<sequence length="280" mass="32530">MNWIFDKISFTNFCSTRQSKAKQIDPGQSIVLCEFADPGGHNLESSVHEQLLQLGRLFYTTLSKTGAEVFVEFPKVRNIEAMVLEARGLFKEMLTVLSWPEYASRFNEDFPAMVETINMYAPLEDDNGQYSTDVTAKEEHEPVERKAKPSSTAEPVGGHGENEEIQGLTDPDDNDGWQTVARSDLRKDHRRGIRQTQQCSDRVRCKKRGECGYRHSDEERDLFRDYPDLDFQKWKTKKCNRAYCPYGYGKRCPFVHAQDEAWCLRCRHEGHYTEECRYRS</sequence>
<dbReference type="RefSeq" id="XP_013321286.1">
    <property type="nucleotide sequence ID" value="XM_013465832.1"/>
</dbReference>
<name>A0A0D2DEF3_9EURO</name>
<dbReference type="AlphaFoldDB" id="A0A0D2DEF3"/>
<dbReference type="GeneID" id="25322809"/>
<dbReference type="HOGENOM" id="CLU_994104_0_0_1"/>
<protein>
    <submittedName>
        <fullName evidence="2">Uncharacterized protein</fullName>
    </submittedName>
</protein>
<proteinExistence type="predicted"/>
<evidence type="ECO:0000313" key="2">
    <source>
        <dbReference type="EMBL" id="KIW60702.1"/>
    </source>
</evidence>
<accession>A0A0D2DEF3</accession>
<keyword evidence="3" id="KW-1185">Reference proteome</keyword>
<evidence type="ECO:0000256" key="1">
    <source>
        <dbReference type="SAM" id="MobiDB-lite"/>
    </source>
</evidence>
<dbReference type="STRING" id="348802.A0A0D2DEF3"/>
<reference evidence="2 3" key="1">
    <citation type="submission" date="2015-01" db="EMBL/GenBank/DDBJ databases">
        <title>The Genome Sequence of Exophiala xenobiotica CBS118157.</title>
        <authorList>
            <consortium name="The Broad Institute Genomics Platform"/>
            <person name="Cuomo C."/>
            <person name="de Hoog S."/>
            <person name="Gorbushina A."/>
            <person name="Stielow B."/>
            <person name="Teixiera M."/>
            <person name="Abouelleil A."/>
            <person name="Chapman S.B."/>
            <person name="Priest M."/>
            <person name="Young S.K."/>
            <person name="Wortman J."/>
            <person name="Nusbaum C."/>
            <person name="Birren B."/>
        </authorList>
    </citation>
    <scope>NUCLEOTIDE SEQUENCE [LARGE SCALE GENOMIC DNA]</scope>
    <source>
        <strain evidence="2 3">CBS 118157</strain>
    </source>
</reference>
<dbReference type="Proteomes" id="UP000054342">
    <property type="component" value="Unassembled WGS sequence"/>
</dbReference>
<gene>
    <name evidence="2" type="ORF">PV05_00901</name>
</gene>
<dbReference type="EMBL" id="KN847317">
    <property type="protein sequence ID" value="KIW60702.1"/>
    <property type="molecule type" value="Genomic_DNA"/>
</dbReference>
<dbReference type="OrthoDB" id="2311180at2759"/>
<evidence type="ECO:0000313" key="3">
    <source>
        <dbReference type="Proteomes" id="UP000054342"/>
    </source>
</evidence>
<feature type="compositionally biased region" description="Basic and acidic residues" evidence="1">
    <location>
        <begin position="135"/>
        <end position="147"/>
    </location>
</feature>
<feature type="region of interest" description="Disordered" evidence="1">
    <location>
        <begin position="134"/>
        <end position="177"/>
    </location>
</feature>
<organism evidence="2 3">
    <name type="scientific">Exophiala xenobiotica</name>
    <dbReference type="NCBI Taxonomy" id="348802"/>
    <lineage>
        <taxon>Eukaryota</taxon>
        <taxon>Fungi</taxon>
        <taxon>Dikarya</taxon>
        <taxon>Ascomycota</taxon>
        <taxon>Pezizomycotina</taxon>
        <taxon>Eurotiomycetes</taxon>
        <taxon>Chaetothyriomycetidae</taxon>
        <taxon>Chaetothyriales</taxon>
        <taxon>Herpotrichiellaceae</taxon>
        <taxon>Exophiala</taxon>
    </lineage>
</organism>